<organism evidence="2 3">
    <name type="scientific">Muraenolepis orangiensis</name>
    <name type="common">Patagonian moray cod</name>
    <dbReference type="NCBI Taxonomy" id="630683"/>
    <lineage>
        <taxon>Eukaryota</taxon>
        <taxon>Metazoa</taxon>
        <taxon>Chordata</taxon>
        <taxon>Craniata</taxon>
        <taxon>Vertebrata</taxon>
        <taxon>Euteleostomi</taxon>
        <taxon>Actinopterygii</taxon>
        <taxon>Neopterygii</taxon>
        <taxon>Teleostei</taxon>
        <taxon>Neoteleostei</taxon>
        <taxon>Acanthomorphata</taxon>
        <taxon>Zeiogadaria</taxon>
        <taxon>Gadariae</taxon>
        <taxon>Gadiformes</taxon>
        <taxon>Muraenolepidoidei</taxon>
        <taxon>Muraenolepididae</taxon>
        <taxon>Muraenolepis</taxon>
    </lineage>
</organism>
<evidence type="ECO:0000313" key="2">
    <source>
        <dbReference type="EMBL" id="KAJ3608033.1"/>
    </source>
</evidence>
<gene>
    <name evidence="2" type="ORF">NHX12_025083</name>
</gene>
<evidence type="ECO:0000313" key="3">
    <source>
        <dbReference type="Proteomes" id="UP001148018"/>
    </source>
</evidence>
<evidence type="ECO:0000256" key="1">
    <source>
        <dbReference type="SAM" id="MobiDB-lite"/>
    </source>
</evidence>
<dbReference type="AlphaFoldDB" id="A0A9Q0EKM1"/>
<proteinExistence type="predicted"/>
<dbReference type="Proteomes" id="UP001148018">
    <property type="component" value="Unassembled WGS sequence"/>
</dbReference>
<accession>A0A9Q0EKM1</accession>
<protein>
    <submittedName>
        <fullName evidence="2">Uncharacterized protein</fullName>
    </submittedName>
</protein>
<feature type="region of interest" description="Disordered" evidence="1">
    <location>
        <begin position="14"/>
        <end position="41"/>
    </location>
</feature>
<keyword evidence="3" id="KW-1185">Reference proteome</keyword>
<reference evidence="2" key="1">
    <citation type="submission" date="2022-07" db="EMBL/GenBank/DDBJ databases">
        <title>Chromosome-level genome of Muraenolepis orangiensis.</title>
        <authorList>
            <person name="Kim J."/>
        </authorList>
    </citation>
    <scope>NUCLEOTIDE SEQUENCE</scope>
    <source>
        <strain evidence="2">KU_S4_2022</strain>
        <tissue evidence="2">Muscle</tissue>
    </source>
</reference>
<feature type="compositionally biased region" description="Polar residues" evidence="1">
    <location>
        <begin position="28"/>
        <end position="38"/>
    </location>
</feature>
<dbReference type="EMBL" id="JANIIK010000040">
    <property type="protein sequence ID" value="KAJ3608033.1"/>
    <property type="molecule type" value="Genomic_DNA"/>
</dbReference>
<comment type="caution">
    <text evidence="2">The sequence shown here is derived from an EMBL/GenBank/DDBJ whole genome shotgun (WGS) entry which is preliminary data.</text>
</comment>
<name>A0A9Q0EKM1_9TELE</name>
<sequence>MRAPGVLILSRPVGPGLGLMSPIPPDQIKQSQAKSPTSDPKEGEAFVLMVALLDDSVSTRRFPPPVRPIHATQMPRYLGDPGRLW</sequence>